<dbReference type="InterPro" id="IPR036805">
    <property type="entry name" value="Tscrpt_elong_fac_GreA/B_N_sf"/>
</dbReference>
<comment type="caution">
    <text evidence="12">The sequence shown here is derived from an EMBL/GenBank/DDBJ whole genome shotgun (WGS) entry which is preliminary data.</text>
</comment>
<keyword evidence="3 8" id="KW-0805">Transcription regulation</keyword>
<dbReference type="SUPFAM" id="SSF54534">
    <property type="entry name" value="FKBP-like"/>
    <property type="match status" value="1"/>
</dbReference>
<evidence type="ECO:0000256" key="8">
    <source>
        <dbReference type="HAMAP-Rule" id="MF_00105"/>
    </source>
</evidence>
<dbReference type="RefSeq" id="WP_063206819.1">
    <property type="nucleotide sequence ID" value="NZ_LUKD01000005.1"/>
</dbReference>
<comment type="similarity">
    <text evidence="1 8 9">Belongs to the GreA/GreB family.</text>
</comment>
<dbReference type="NCBIfam" id="NF001264">
    <property type="entry name" value="PRK00226.1-5"/>
    <property type="match status" value="1"/>
</dbReference>
<keyword evidence="12" id="KW-0648">Protein biosynthesis</keyword>
<dbReference type="GO" id="GO:0006354">
    <property type="term" value="P:DNA-templated transcription elongation"/>
    <property type="evidence" value="ECO:0007669"/>
    <property type="project" value="TreeGrafter"/>
</dbReference>
<dbReference type="InterPro" id="IPR028624">
    <property type="entry name" value="Tscrpt_elong_fac_GreA/B"/>
</dbReference>
<gene>
    <name evidence="8" type="primary">greA</name>
    <name evidence="12" type="ORF">AZI87_11050</name>
</gene>
<keyword evidence="5 8" id="KW-0804">Transcription</keyword>
<dbReference type="AlphaFoldDB" id="A0A162G6F8"/>
<proteinExistence type="inferred from homology"/>
<evidence type="ECO:0000256" key="5">
    <source>
        <dbReference type="ARBA" id="ARBA00023163"/>
    </source>
</evidence>
<dbReference type="PANTHER" id="PTHR30437">
    <property type="entry name" value="TRANSCRIPTION ELONGATION FACTOR GREA"/>
    <property type="match status" value="1"/>
</dbReference>
<dbReference type="InterPro" id="IPR023459">
    <property type="entry name" value="Tscrpt_elong_fac_GreA/B_fam"/>
</dbReference>
<dbReference type="Pfam" id="PF01272">
    <property type="entry name" value="GreA_GreB"/>
    <property type="match status" value="1"/>
</dbReference>
<evidence type="ECO:0000256" key="6">
    <source>
        <dbReference type="ARBA" id="ARBA00024916"/>
    </source>
</evidence>
<dbReference type="GO" id="GO:0070063">
    <property type="term" value="F:RNA polymerase binding"/>
    <property type="evidence" value="ECO:0007669"/>
    <property type="project" value="InterPro"/>
</dbReference>
<keyword evidence="12" id="KW-0251">Elongation factor</keyword>
<evidence type="ECO:0000313" key="13">
    <source>
        <dbReference type="Proteomes" id="UP000075799"/>
    </source>
</evidence>
<dbReference type="PIRSF" id="PIRSF006092">
    <property type="entry name" value="GreA_GreB"/>
    <property type="match status" value="1"/>
</dbReference>
<dbReference type="Gene3D" id="3.10.50.30">
    <property type="entry name" value="Transcription elongation factor, GreA/GreB, C-terminal domain"/>
    <property type="match status" value="1"/>
</dbReference>
<dbReference type="GO" id="GO:0003746">
    <property type="term" value="F:translation elongation factor activity"/>
    <property type="evidence" value="ECO:0007669"/>
    <property type="project" value="UniProtKB-KW"/>
</dbReference>
<protein>
    <recommendedName>
        <fullName evidence="2 8">Transcription elongation factor GreA</fullName>
    </recommendedName>
    <alternativeName>
        <fullName evidence="7 8">Transcript cleavage factor GreA</fullName>
    </alternativeName>
</protein>
<dbReference type="Pfam" id="PF03449">
    <property type="entry name" value="GreA_GreB_N"/>
    <property type="match status" value="1"/>
</dbReference>
<evidence type="ECO:0000256" key="3">
    <source>
        <dbReference type="ARBA" id="ARBA00023015"/>
    </source>
</evidence>
<accession>A0A162G6F8</accession>
<dbReference type="NCBIfam" id="NF001261">
    <property type="entry name" value="PRK00226.1-2"/>
    <property type="match status" value="1"/>
</dbReference>
<dbReference type="Gene3D" id="1.10.287.180">
    <property type="entry name" value="Transcription elongation factor, GreA/GreB, N-terminal domain"/>
    <property type="match status" value="1"/>
</dbReference>
<dbReference type="Proteomes" id="UP000075799">
    <property type="component" value="Unassembled WGS sequence"/>
</dbReference>
<feature type="domain" description="Transcription elongation factor GreA/GreB N-terminal" evidence="11">
    <location>
        <begin position="10"/>
        <end position="79"/>
    </location>
</feature>
<sequence>MATNTTDKLPMTIRGKAMLEAELKKLLLEERPSVIRAIEEARAQGDISENAEYESAKERQAMIEGRIAEIQGKLAGAEVIDTAQIKADRIVFGAVVQIVDTESEEEVTYQIVGVDESDVKAGLISILSPLARALIGKRVGDTVTVQSPKGDKEFEVLNFHYK</sequence>
<dbReference type="PROSITE" id="PS00829">
    <property type="entry name" value="GREAB_1"/>
    <property type="match status" value="1"/>
</dbReference>
<dbReference type="HAMAP" id="MF_00105">
    <property type="entry name" value="GreA_GreB"/>
    <property type="match status" value="1"/>
</dbReference>
<dbReference type="NCBIfam" id="TIGR01462">
    <property type="entry name" value="greA"/>
    <property type="match status" value="1"/>
</dbReference>
<dbReference type="GO" id="GO:0003677">
    <property type="term" value="F:DNA binding"/>
    <property type="evidence" value="ECO:0007669"/>
    <property type="project" value="UniProtKB-UniRule"/>
</dbReference>
<dbReference type="FunFam" id="3.10.50.30:FF:000001">
    <property type="entry name" value="Transcription elongation factor GreA"/>
    <property type="match status" value="1"/>
</dbReference>
<evidence type="ECO:0000256" key="4">
    <source>
        <dbReference type="ARBA" id="ARBA00023125"/>
    </source>
</evidence>
<evidence type="ECO:0000256" key="1">
    <source>
        <dbReference type="ARBA" id="ARBA00008213"/>
    </source>
</evidence>
<evidence type="ECO:0000259" key="11">
    <source>
        <dbReference type="Pfam" id="PF03449"/>
    </source>
</evidence>
<dbReference type="InterPro" id="IPR022691">
    <property type="entry name" value="Tscrpt_elong_fac_GreA/B_N"/>
</dbReference>
<evidence type="ECO:0000256" key="2">
    <source>
        <dbReference type="ARBA" id="ARBA00013729"/>
    </source>
</evidence>
<dbReference type="OrthoDB" id="5293773at2"/>
<evidence type="ECO:0000259" key="10">
    <source>
        <dbReference type="Pfam" id="PF01272"/>
    </source>
</evidence>
<evidence type="ECO:0000256" key="7">
    <source>
        <dbReference type="ARBA" id="ARBA00030776"/>
    </source>
</evidence>
<dbReference type="PANTHER" id="PTHR30437:SF4">
    <property type="entry name" value="TRANSCRIPTION ELONGATION FACTOR GREA"/>
    <property type="match status" value="1"/>
</dbReference>
<dbReference type="GO" id="GO:0032784">
    <property type="term" value="P:regulation of DNA-templated transcription elongation"/>
    <property type="evidence" value="ECO:0007669"/>
    <property type="project" value="UniProtKB-UniRule"/>
</dbReference>
<name>A0A162G6F8_BDEBC</name>
<evidence type="ECO:0000256" key="9">
    <source>
        <dbReference type="RuleBase" id="RU000556"/>
    </source>
</evidence>
<dbReference type="InterPro" id="IPR001437">
    <property type="entry name" value="Tscrpt_elong_fac_GreA/B_C"/>
</dbReference>
<dbReference type="InterPro" id="IPR006359">
    <property type="entry name" value="Tscrpt_elong_fac_GreA"/>
</dbReference>
<dbReference type="FunFam" id="1.10.287.180:FF:000001">
    <property type="entry name" value="Transcription elongation factor GreA"/>
    <property type="match status" value="1"/>
</dbReference>
<organism evidence="12 13">
    <name type="scientific">Bdellovibrio bacteriovorus</name>
    <dbReference type="NCBI Taxonomy" id="959"/>
    <lineage>
        <taxon>Bacteria</taxon>
        <taxon>Pseudomonadati</taxon>
        <taxon>Bdellovibrionota</taxon>
        <taxon>Bdellovibrionia</taxon>
        <taxon>Bdellovibrionales</taxon>
        <taxon>Pseudobdellovibrionaceae</taxon>
        <taxon>Bdellovibrio</taxon>
    </lineage>
</organism>
<keyword evidence="4 8" id="KW-0238">DNA-binding</keyword>
<dbReference type="EMBL" id="LUKD01000005">
    <property type="protein sequence ID" value="KYG65102.1"/>
    <property type="molecule type" value="Genomic_DNA"/>
</dbReference>
<reference evidence="12 13" key="1">
    <citation type="submission" date="2016-03" db="EMBL/GenBank/DDBJ databases">
        <authorList>
            <person name="Ploux O."/>
        </authorList>
    </citation>
    <scope>NUCLEOTIDE SEQUENCE [LARGE SCALE GENOMIC DNA]</scope>
    <source>
        <strain evidence="12 13">EC13</strain>
    </source>
</reference>
<evidence type="ECO:0000313" key="12">
    <source>
        <dbReference type="EMBL" id="KYG65102.1"/>
    </source>
</evidence>
<dbReference type="InterPro" id="IPR036953">
    <property type="entry name" value="GreA/GreB_C_sf"/>
</dbReference>
<dbReference type="InterPro" id="IPR018151">
    <property type="entry name" value="TF_GreA/GreB_CS"/>
</dbReference>
<dbReference type="PROSITE" id="PS00830">
    <property type="entry name" value="GREAB_2"/>
    <property type="match status" value="1"/>
</dbReference>
<dbReference type="SUPFAM" id="SSF46557">
    <property type="entry name" value="GreA transcript cleavage protein, N-terminal domain"/>
    <property type="match status" value="1"/>
</dbReference>
<feature type="domain" description="Transcription elongation factor GreA/GreB C-terminal" evidence="10">
    <location>
        <begin position="87"/>
        <end position="161"/>
    </location>
</feature>
<dbReference type="NCBIfam" id="NF001263">
    <property type="entry name" value="PRK00226.1-4"/>
    <property type="match status" value="1"/>
</dbReference>
<comment type="function">
    <text evidence="6 8 9">Necessary for efficient RNA polymerase transcription elongation past template-encoded arresting sites. The arresting sites in DNA have the property of trapping a certain fraction of elongating RNA polymerases that pass through, resulting in locked ternary complexes. Cleavage of the nascent transcript by cleavage factors such as GreA or GreB allows the resumption of elongation from the new 3'terminus. GreA releases sequences of 2 to 3 nucleotides.</text>
</comment>